<feature type="region of interest" description="Disordered" evidence="3">
    <location>
        <begin position="839"/>
        <end position="864"/>
    </location>
</feature>
<feature type="compositionally biased region" description="Basic and acidic residues" evidence="3">
    <location>
        <begin position="12"/>
        <end position="174"/>
    </location>
</feature>
<dbReference type="RefSeq" id="XP_005841589.1">
    <property type="nucleotide sequence ID" value="XM_005841532.1"/>
</dbReference>
<keyword evidence="2" id="KW-0175">Coiled coil</keyword>
<sequence length="1017" mass="117764">MSEQEGSGELGRNGERKRSREEKEEEKRLREAEKKRKQLEKEEEQKKKEEEKKKKDDEKEEIKRKREEERKKKEEENKRKREEAKKKKDEEKEEKKKNDEENKRKREEEKKKKEEENKRKREEEKKKKEVEQEEKKRKEKEKKEQDKKQKEEKAKTKPDQQREAKKRKSDKDPIKSEMDFQKVYDLSMSLSSRCSMTKKKNCVLFIGRTGVGKSTILSGMIGGKSSLEMKEDEDSAIVQVHCKKPIRNSEGEEVFRIGHDRTLSMTTFPEIFYHETTKTAVCDCPGFDDTRGSEYDLVNAMSIGSILQKAASIKLVAVLRHSSITSVDGRGGAVKDSLVDGLRTIFSIDKDAKNKQALQSVIPLIVLESSSQGQTPSLTLNTVKKQFKTILQPFYREDPDIVEMLTANLIAIDLLGEPSKESGISRLEDLKEELLSSQKSRIDDAVSLGMPLTARLKAQTSSLIAVIKQKALSSLRDCKSLEALEDVCNLEREVLKKLKKLNVGGAYTAMQTISTTKSRCRKAIESKLRQKEEEAVWSLFSKISEELVRLHDELSEGTSNFSDAILQDVKHQITENQNIHETLKNDLHQQAKTALEDYTFWMLAREVEELTKAVRDGDLPSKRSELQSKIESSEIESRLKDLLRKHLDHACGEEKVVFDSMEEQKAEMESFRHLVRKSATEKVKNKDYDFSAEAKKNLMGKQGKSLRRSVSSEYVQSEVNFILESAGVRLQQAKRLNDMSFNRDQLKERHALIVKTHDALNRFESQVEQSVSEETFLSPSCEELRRLEEEIKGSDKTMALDFLVEEIAKKIDDAEKYIKSAKLDNDERSLRDDLDQWGEKVESEAYSNPEKEMSQERSAEREELESRMKDLRDKSGRKMPLLELKLKAFVDNFAKIRTLKKKEEAGKEKALLQERLDSFRDQIKKAKKEFIAQRKKNVKEEKFELPSTSFLDSLSEKIEECSVLSNSRRKQTELLEKIQEFLDSEAKEIERLKDESTPQPSGGMFDWFKQLFSPKKK</sequence>
<evidence type="ECO:0000313" key="4">
    <source>
        <dbReference type="EMBL" id="EKX54609.1"/>
    </source>
</evidence>
<feature type="coiled-coil region" evidence="2">
    <location>
        <begin position="902"/>
        <end position="936"/>
    </location>
</feature>
<dbReference type="EMBL" id="JH992967">
    <property type="protein sequence ID" value="EKX54609.1"/>
    <property type="molecule type" value="Genomic_DNA"/>
</dbReference>
<feature type="region of interest" description="Disordered" evidence="3">
    <location>
        <begin position="1"/>
        <end position="174"/>
    </location>
</feature>
<comment type="subcellular location">
    <subcellularLocation>
        <location evidence="1">Plastid</location>
        <location evidence="1">Chloroplast</location>
    </subcellularLocation>
</comment>
<reference evidence="4 6" key="1">
    <citation type="journal article" date="2012" name="Nature">
        <title>Algal genomes reveal evolutionary mosaicism and the fate of nucleomorphs.</title>
        <authorList>
            <consortium name="DOE Joint Genome Institute"/>
            <person name="Curtis B.A."/>
            <person name="Tanifuji G."/>
            <person name="Burki F."/>
            <person name="Gruber A."/>
            <person name="Irimia M."/>
            <person name="Maruyama S."/>
            <person name="Arias M.C."/>
            <person name="Ball S.G."/>
            <person name="Gile G.H."/>
            <person name="Hirakawa Y."/>
            <person name="Hopkins J.F."/>
            <person name="Kuo A."/>
            <person name="Rensing S.A."/>
            <person name="Schmutz J."/>
            <person name="Symeonidi A."/>
            <person name="Elias M."/>
            <person name="Eveleigh R.J."/>
            <person name="Herman E.K."/>
            <person name="Klute M.J."/>
            <person name="Nakayama T."/>
            <person name="Obornik M."/>
            <person name="Reyes-Prieto A."/>
            <person name="Armbrust E.V."/>
            <person name="Aves S.J."/>
            <person name="Beiko R.G."/>
            <person name="Coutinho P."/>
            <person name="Dacks J.B."/>
            <person name="Durnford D.G."/>
            <person name="Fast N.M."/>
            <person name="Green B.R."/>
            <person name="Grisdale C.J."/>
            <person name="Hempel F."/>
            <person name="Henrissat B."/>
            <person name="Hoppner M.P."/>
            <person name="Ishida K."/>
            <person name="Kim E."/>
            <person name="Koreny L."/>
            <person name="Kroth P.G."/>
            <person name="Liu Y."/>
            <person name="Malik S.B."/>
            <person name="Maier U.G."/>
            <person name="McRose D."/>
            <person name="Mock T."/>
            <person name="Neilson J.A."/>
            <person name="Onodera N.T."/>
            <person name="Poole A.M."/>
            <person name="Pritham E.J."/>
            <person name="Richards T.A."/>
            <person name="Rocap G."/>
            <person name="Roy S.W."/>
            <person name="Sarai C."/>
            <person name="Schaack S."/>
            <person name="Shirato S."/>
            <person name="Slamovits C.H."/>
            <person name="Spencer D.F."/>
            <person name="Suzuki S."/>
            <person name="Worden A.Z."/>
            <person name="Zauner S."/>
            <person name="Barry K."/>
            <person name="Bell C."/>
            <person name="Bharti A.K."/>
            <person name="Crow J.A."/>
            <person name="Grimwood J."/>
            <person name="Kramer R."/>
            <person name="Lindquist E."/>
            <person name="Lucas S."/>
            <person name="Salamov A."/>
            <person name="McFadden G.I."/>
            <person name="Lane C.E."/>
            <person name="Keeling P.J."/>
            <person name="Gray M.W."/>
            <person name="Grigoriev I.V."/>
            <person name="Archibald J.M."/>
        </authorList>
    </citation>
    <scope>NUCLEOTIDE SEQUENCE</scope>
    <source>
        <strain evidence="4 6">CCMP2712</strain>
    </source>
</reference>
<evidence type="ECO:0000256" key="1">
    <source>
        <dbReference type="ARBA" id="ARBA00004229"/>
    </source>
</evidence>
<dbReference type="OMA" id="YLEFHAR"/>
<protein>
    <recommendedName>
        <fullName evidence="7">G domain-containing protein</fullName>
    </recommendedName>
</protein>
<evidence type="ECO:0000313" key="6">
    <source>
        <dbReference type="Proteomes" id="UP000011087"/>
    </source>
</evidence>
<dbReference type="KEGG" id="gtt:GUITHDRAFT_132302"/>
<accession>L1K202</accession>
<organism evidence="4">
    <name type="scientific">Guillardia theta (strain CCMP2712)</name>
    <name type="common">Cryptophyte</name>
    <dbReference type="NCBI Taxonomy" id="905079"/>
    <lineage>
        <taxon>Eukaryota</taxon>
        <taxon>Cryptophyceae</taxon>
        <taxon>Pyrenomonadales</taxon>
        <taxon>Geminigeraceae</taxon>
        <taxon>Guillardia</taxon>
    </lineage>
</organism>
<dbReference type="GeneID" id="17311282"/>
<dbReference type="GO" id="GO:0009507">
    <property type="term" value="C:chloroplast"/>
    <property type="evidence" value="ECO:0007669"/>
    <property type="project" value="UniProtKB-SubCell"/>
</dbReference>
<name>L1K202_GUITC</name>
<dbReference type="InterPro" id="IPR027417">
    <property type="entry name" value="P-loop_NTPase"/>
</dbReference>
<evidence type="ECO:0008006" key="7">
    <source>
        <dbReference type="Google" id="ProtNLM"/>
    </source>
</evidence>
<gene>
    <name evidence="4" type="ORF">GUITHDRAFT_132302</name>
</gene>
<dbReference type="EnsemblProtists" id="EKX54609">
    <property type="protein sequence ID" value="EKX54609"/>
    <property type="gene ID" value="GUITHDRAFT_132302"/>
</dbReference>
<evidence type="ECO:0000256" key="2">
    <source>
        <dbReference type="SAM" id="Coils"/>
    </source>
</evidence>
<dbReference type="OrthoDB" id="2386367at2759"/>
<evidence type="ECO:0000313" key="5">
    <source>
        <dbReference type="EnsemblProtists" id="EKX54609"/>
    </source>
</evidence>
<dbReference type="Proteomes" id="UP000011087">
    <property type="component" value="Unassembled WGS sequence"/>
</dbReference>
<proteinExistence type="predicted"/>
<dbReference type="Gene3D" id="3.40.50.300">
    <property type="entry name" value="P-loop containing nucleotide triphosphate hydrolases"/>
    <property type="match status" value="1"/>
</dbReference>
<reference evidence="5" key="3">
    <citation type="submission" date="2016-03" db="UniProtKB">
        <authorList>
            <consortium name="EnsemblProtists"/>
        </authorList>
    </citation>
    <scope>IDENTIFICATION</scope>
</reference>
<dbReference type="AlphaFoldDB" id="L1K202"/>
<dbReference type="eggNOG" id="ENOG502SG1X">
    <property type="taxonomic scope" value="Eukaryota"/>
</dbReference>
<keyword evidence="6" id="KW-1185">Reference proteome</keyword>
<reference evidence="6" key="2">
    <citation type="submission" date="2012-11" db="EMBL/GenBank/DDBJ databases">
        <authorList>
            <person name="Kuo A."/>
            <person name="Curtis B.A."/>
            <person name="Tanifuji G."/>
            <person name="Burki F."/>
            <person name="Gruber A."/>
            <person name="Irimia M."/>
            <person name="Maruyama S."/>
            <person name="Arias M.C."/>
            <person name="Ball S.G."/>
            <person name="Gile G.H."/>
            <person name="Hirakawa Y."/>
            <person name="Hopkins J.F."/>
            <person name="Rensing S.A."/>
            <person name="Schmutz J."/>
            <person name="Symeonidi A."/>
            <person name="Elias M."/>
            <person name="Eveleigh R.J."/>
            <person name="Herman E.K."/>
            <person name="Klute M.J."/>
            <person name="Nakayama T."/>
            <person name="Obornik M."/>
            <person name="Reyes-Prieto A."/>
            <person name="Armbrust E.V."/>
            <person name="Aves S.J."/>
            <person name="Beiko R.G."/>
            <person name="Coutinho P."/>
            <person name="Dacks J.B."/>
            <person name="Durnford D.G."/>
            <person name="Fast N.M."/>
            <person name="Green B.R."/>
            <person name="Grisdale C."/>
            <person name="Hempe F."/>
            <person name="Henrissat B."/>
            <person name="Hoppner M.P."/>
            <person name="Ishida K.-I."/>
            <person name="Kim E."/>
            <person name="Koreny L."/>
            <person name="Kroth P.G."/>
            <person name="Liu Y."/>
            <person name="Malik S.-B."/>
            <person name="Maier U.G."/>
            <person name="McRose D."/>
            <person name="Mock T."/>
            <person name="Neilson J.A."/>
            <person name="Onodera N.T."/>
            <person name="Poole A.M."/>
            <person name="Pritham E.J."/>
            <person name="Richards T.A."/>
            <person name="Rocap G."/>
            <person name="Roy S.W."/>
            <person name="Sarai C."/>
            <person name="Schaack S."/>
            <person name="Shirato S."/>
            <person name="Slamovits C.H."/>
            <person name="Spencer D.F."/>
            <person name="Suzuki S."/>
            <person name="Worden A.Z."/>
            <person name="Zauner S."/>
            <person name="Barry K."/>
            <person name="Bell C."/>
            <person name="Bharti A.K."/>
            <person name="Crow J.A."/>
            <person name="Grimwood J."/>
            <person name="Kramer R."/>
            <person name="Lindquist E."/>
            <person name="Lucas S."/>
            <person name="Salamov A."/>
            <person name="McFadden G.I."/>
            <person name="Lane C.E."/>
            <person name="Keeling P.J."/>
            <person name="Gray M.W."/>
            <person name="Grigoriev I.V."/>
            <person name="Archibald J.M."/>
        </authorList>
    </citation>
    <scope>NUCLEOTIDE SEQUENCE</scope>
    <source>
        <strain evidence="6">CCMP2712</strain>
    </source>
</reference>
<dbReference type="HOGENOM" id="CLU_318973_0_0_1"/>
<dbReference type="PaxDb" id="55529-EKX54609"/>
<evidence type="ECO:0000256" key="3">
    <source>
        <dbReference type="SAM" id="MobiDB-lite"/>
    </source>
</evidence>
<dbReference type="SUPFAM" id="SSF52540">
    <property type="entry name" value="P-loop containing nucleoside triphosphate hydrolases"/>
    <property type="match status" value="1"/>
</dbReference>